<dbReference type="SUPFAM" id="SSF48113">
    <property type="entry name" value="Heme-dependent peroxidases"/>
    <property type="match status" value="1"/>
</dbReference>
<evidence type="ECO:0000256" key="3">
    <source>
        <dbReference type="PIRSR" id="PIRSR619791-2"/>
    </source>
</evidence>
<dbReference type="Pfam" id="PF03098">
    <property type="entry name" value="An_peroxidase"/>
    <property type="match status" value="2"/>
</dbReference>
<keyword evidence="4" id="KW-0472">Membrane</keyword>
<dbReference type="GO" id="GO:0005615">
    <property type="term" value="C:extracellular space"/>
    <property type="evidence" value="ECO:0007669"/>
    <property type="project" value="TreeGrafter"/>
</dbReference>
<keyword evidence="1" id="KW-0245">EGF-like domain</keyword>
<dbReference type="Gene3D" id="2.10.25.10">
    <property type="entry name" value="Laminin"/>
    <property type="match status" value="1"/>
</dbReference>
<dbReference type="CDD" id="cd00054">
    <property type="entry name" value="EGF_CA"/>
    <property type="match status" value="1"/>
</dbReference>
<accession>A0A0Q3PMJ2</accession>
<evidence type="ECO:0000256" key="1">
    <source>
        <dbReference type="ARBA" id="ARBA00022536"/>
    </source>
</evidence>
<evidence type="ECO:0000259" key="5">
    <source>
        <dbReference type="SMART" id="SM00179"/>
    </source>
</evidence>
<comment type="caution">
    <text evidence="6">The sequence shown here is derived from an EMBL/GenBank/DDBJ whole genome shotgun (WGS) entry which is preliminary data.</text>
</comment>
<dbReference type="OrthoDB" id="823504at2759"/>
<evidence type="ECO:0000313" key="7">
    <source>
        <dbReference type="Proteomes" id="UP000051836"/>
    </source>
</evidence>
<dbReference type="PANTHER" id="PTHR11475">
    <property type="entry name" value="OXIDASE/PEROXIDASE"/>
    <property type="match status" value="1"/>
</dbReference>
<dbReference type="InterPro" id="IPR001881">
    <property type="entry name" value="EGF-like_Ca-bd_dom"/>
</dbReference>
<evidence type="ECO:0000256" key="2">
    <source>
        <dbReference type="ARBA" id="ARBA00023157"/>
    </source>
</evidence>
<keyword evidence="2" id="KW-1015">Disulfide bond</keyword>
<sequence length="520" mass="58606">MFVRTDDASESLVELQAMTVQIQFTAGQRSDTHFAEGIDYDRQMKVFIILGFSAAIAFTAVFFSFLQIGKDILFDLLSADLLTTIANISGCLPYMLPPKCPNNCVANKYRLITGACNNSTPAAENKLRNLTSKEGLLKANVKYHDNHREYLPFTDQIPSPCAQDLNASEGERIECFMAGDSRSSEVTSLAAMHTLWLREHNRMARALKNINGHWSAETVYQEARKIIGALHQIITLRDYIPKIIGPDAFNLYIGPYAGYDPTLNPTVSNVFSTAAFRFGHATIQPIVRRLNAQYLDDPELPNLHLHEVFFSPWRLIKEGYNDWREFCGLPKLETHTDLNTVITNRNVTEKIMELYHNPSNIDVWLGGLVEDFLPGARTGPLFACIIGKQMKALRDGDRFWWENDNVFTEAQKHELKKHSLSRVICDNTGISEVPGDAFQLGKFPQNFKHCANIPGINLEAWKESYQEDINECENKINPPCSPSAKCINTKGSYKCLRTDPYQLAEDGRTCIGNACEPTVH</sequence>
<dbReference type="Gene3D" id="1.10.640.10">
    <property type="entry name" value="Haem peroxidase domain superfamily, animal type"/>
    <property type="match status" value="2"/>
</dbReference>
<feature type="domain" description="EGF-like calcium-binding" evidence="5">
    <location>
        <begin position="468"/>
        <end position="511"/>
    </location>
</feature>
<dbReference type="GO" id="GO:0004601">
    <property type="term" value="F:peroxidase activity"/>
    <property type="evidence" value="ECO:0007669"/>
    <property type="project" value="UniProtKB-KW"/>
</dbReference>
<feature type="transmembrane region" description="Helical" evidence="4">
    <location>
        <begin position="46"/>
        <end position="66"/>
    </location>
</feature>
<dbReference type="GO" id="GO:0020037">
    <property type="term" value="F:heme binding"/>
    <property type="evidence" value="ECO:0007669"/>
    <property type="project" value="InterPro"/>
</dbReference>
<dbReference type="GO" id="GO:0005509">
    <property type="term" value="F:calcium ion binding"/>
    <property type="evidence" value="ECO:0007669"/>
    <property type="project" value="InterPro"/>
</dbReference>
<keyword evidence="7" id="KW-1185">Reference proteome</keyword>
<dbReference type="GO" id="GO:0006979">
    <property type="term" value="P:response to oxidative stress"/>
    <property type="evidence" value="ECO:0007669"/>
    <property type="project" value="InterPro"/>
</dbReference>
<dbReference type="Pfam" id="PF07645">
    <property type="entry name" value="EGF_CA"/>
    <property type="match status" value="1"/>
</dbReference>
<dbReference type="InterPro" id="IPR018097">
    <property type="entry name" value="EGF_Ca-bd_CS"/>
</dbReference>
<feature type="binding site" description="axial binding residue" evidence="3">
    <location>
        <position position="280"/>
    </location>
    <ligand>
        <name>heme b</name>
        <dbReference type="ChEBI" id="CHEBI:60344"/>
    </ligand>
    <ligandPart>
        <name>Fe</name>
        <dbReference type="ChEBI" id="CHEBI:18248"/>
    </ligandPart>
</feature>
<keyword evidence="3" id="KW-0479">Metal-binding</keyword>
<keyword evidence="6" id="KW-0575">Peroxidase</keyword>
<dbReference type="PRINTS" id="PR00457">
    <property type="entry name" value="ANPEROXIDASE"/>
</dbReference>
<name>A0A0Q3PMJ2_AMAAE</name>
<keyword evidence="3" id="KW-0349">Heme</keyword>
<dbReference type="InterPro" id="IPR037120">
    <property type="entry name" value="Haem_peroxidase_sf_animal"/>
</dbReference>
<dbReference type="InterPro" id="IPR019791">
    <property type="entry name" value="Haem_peroxidase_animal"/>
</dbReference>
<evidence type="ECO:0000256" key="4">
    <source>
        <dbReference type="SAM" id="Phobius"/>
    </source>
</evidence>
<dbReference type="EMBL" id="LMAW01001936">
    <property type="protein sequence ID" value="KQK82267.1"/>
    <property type="molecule type" value="Genomic_DNA"/>
</dbReference>
<keyword evidence="4" id="KW-1133">Transmembrane helix</keyword>
<organism evidence="6 7">
    <name type="scientific">Amazona aestiva</name>
    <name type="common">Blue-fronted Amazon parrot</name>
    <dbReference type="NCBI Taxonomy" id="12930"/>
    <lineage>
        <taxon>Eukaryota</taxon>
        <taxon>Metazoa</taxon>
        <taxon>Chordata</taxon>
        <taxon>Craniata</taxon>
        <taxon>Vertebrata</taxon>
        <taxon>Euteleostomi</taxon>
        <taxon>Archelosauria</taxon>
        <taxon>Archosauria</taxon>
        <taxon>Dinosauria</taxon>
        <taxon>Saurischia</taxon>
        <taxon>Theropoda</taxon>
        <taxon>Coelurosauria</taxon>
        <taxon>Aves</taxon>
        <taxon>Neognathae</taxon>
        <taxon>Neoaves</taxon>
        <taxon>Telluraves</taxon>
        <taxon>Australaves</taxon>
        <taxon>Psittaciformes</taxon>
        <taxon>Psittacidae</taxon>
        <taxon>Amazona</taxon>
    </lineage>
</organism>
<keyword evidence="4" id="KW-0812">Transmembrane</keyword>
<keyword evidence="6" id="KW-0560">Oxidoreductase</keyword>
<dbReference type="InterPro" id="IPR010255">
    <property type="entry name" value="Haem_peroxidase_sf"/>
</dbReference>
<dbReference type="Proteomes" id="UP000051836">
    <property type="component" value="Unassembled WGS sequence"/>
</dbReference>
<dbReference type="STRING" id="12930.A0A0Q3PMJ2"/>
<dbReference type="PROSITE" id="PS01187">
    <property type="entry name" value="EGF_CA"/>
    <property type="match status" value="1"/>
</dbReference>
<keyword evidence="3" id="KW-0408">Iron</keyword>
<evidence type="ECO:0000313" key="6">
    <source>
        <dbReference type="EMBL" id="KQK82267.1"/>
    </source>
</evidence>
<dbReference type="PROSITE" id="PS50292">
    <property type="entry name" value="PEROXIDASE_3"/>
    <property type="match status" value="1"/>
</dbReference>
<protein>
    <submittedName>
        <fullName evidence="6">Thyroid peroxidase</fullName>
    </submittedName>
</protein>
<dbReference type="SUPFAM" id="SSF57196">
    <property type="entry name" value="EGF/Laminin"/>
    <property type="match status" value="1"/>
</dbReference>
<gene>
    <name evidence="6" type="ORF">AAES_72154</name>
</gene>
<dbReference type="AlphaFoldDB" id="A0A0Q3PMJ2"/>
<dbReference type="PANTHER" id="PTHR11475:SF60">
    <property type="entry name" value="THYROID PEROXIDASE"/>
    <property type="match status" value="1"/>
</dbReference>
<dbReference type="FunFam" id="1.10.640.10:FF:000010">
    <property type="entry name" value="Thyroid peroxidase"/>
    <property type="match status" value="1"/>
</dbReference>
<proteinExistence type="predicted"/>
<dbReference type="InterPro" id="IPR049883">
    <property type="entry name" value="NOTCH1_EGF-like"/>
</dbReference>
<dbReference type="SMART" id="SM00179">
    <property type="entry name" value="EGF_CA"/>
    <property type="match status" value="1"/>
</dbReference>
<reference evidence="6 7" key="1">
    <citation type="submission" date="2015-10" db="EMBL/GenBank/DDBJ databases">
        <authorList>
            <person name="Gilbert D.G."/>
        </authorList>
    </citation>
    <scope>NUCLEOTIDE SEQUENCE [LARGE SCALE GENOMIC DNA]</scope>
    <source>
        <strain evidence="6">FVVF132</strain>
    </source>
</reference>